<feature type="domain" description="RRM" evidence="5">
    <location>
        <begin position="371"/>
        <end position="458"/>
    </location>
</feature>
<reference evidence="6" key="1">
    <citation type="submission" date="2015-12" db="EMBL/GenBank/DDBJ databases">
        <title>Update maize B73 reference genome by single molecule sequencing technologies.</title>
        <authorList>
            <consortium name="Maize Genome Sequencing Project"/>
            <person name="Ware D."/>
        </authorList>
    </citation>
    <scope>NUCLEOTIDE SEQUENCE [LARGE SCALE GENOMIC DNA]</scope>
    <source>
        <tissue evidence="6">Seedling</tissue>
    </source>
</reference>
<dbReference type="PROSITE" id="PS50102">
    <property type="entry name" value="RRM"/>
    <property type="match status" value="1"/>
</dbReference>
<dbReference type="InterPro" id="IPR039780">
    <property type="entry name" value="Mot2"/>
</dbReference>
<dbReference type="GO" id="GO:0008270">
    <property type="term" value="F:zinc ion binding"/>
    <property type="evidence" value="ECO:0007669"/>
    <property type="project" value="UniProtKB-KW"/>
</dbReference>
<dbReference type="InterPro" id="IPR006594">
    <property type="entry name" value="LisH"/>
</dbReference>
<dbReference type="Pfam" id="PF16045">
    <property type="entry name" value="LisH_2"/>
    <property type="match status" value="1"/>
</dbReference>
<feature type="compositionally biased region" description="Polar residues" evidence="3">
    <location>
        <begin position="1250"/>
        <end position="1262"/>
    </location>
</feature>
<dbReference type="GO" id="GO:0004842">
    <property type="term" value="F:ubiquitin-protein transferase activity"/>
    <property type="evidence" value="ECO:0007669"/>
    <property type="project" value="InterPro"/>
</dbReference>
<dbReference type="SMART" id="SM00361">
    <property type="entry name" value="RRM_1"/>
    <property type="match status" value="1"/>
</dbReference>
<dbReference type="EMBL" id="CM007649">
    <property type="protein sequence ID" value="ONM41923.1"/>
    <property type="molecule type" value="Genomic_DNA"/>
</dbReference>
<dbReference type="SUPFAM" id="SSF57850">
    <property type="entry name" value="RING/U-box"/>
    <property type="match status" value="1"/>
</dbReference>
<dbReference type="Gene3D" id="3.30.40.10">
    <property type="entry name" value="Zinc/RING finger domain, C3HC4 (zinc finger)"/>
    <property type="match status" value="1"/>
</dbReference>
<keyword evidence="1" id="KW-0863">Zinc-finger</keyword>
<sequence length="1419" mass="155696">MDDYAREMMELKTLVTRTLEKKGVLAKIRAELRASVFEAIEEEDRVENDDGGNPALLGSCNDRAKQLHASPSGRLLTALVCEYLEWAQLSHTMKVYLPECNLPKDFWKNELKDFSNKSGAEGSRSAESGPMLLDVLEGYLKYENLSQTRMGGRRMMSSESDPSLNVEHRSMRRAPLSSAGNLPPMGRPISSSQQASDRRGGSSASNTRKDEYNWRYDTTDDISEEVLRASTALESVQLDRKSRNLPTSWRTTMSDDGDRTCPLCAEEMDITDQQLKPCKCGYDICVWCWHHIIDMAEKEETVGRCPACRTCYDKDRIVKMAATCDRTVAEKNAEKKHRTQKVKPKAAPSAAATSTVESKKHLASVRVIQRNLVYIIGLPAHLCNESVLECREYFGQYGKILKVSVSRPTGPPSQQASANSNISVYITYAKEEEAIRCIQAVHNFVLEGKVLRACFGTTKYCHAWLRNMTCGNPDCLYLHDVGSQEDSFTKDEIISAYTRTRVPQMASGVSQRRTGTVLPPPGDDFSYSAVVSAKHTFKNGTLNTTSQPRLSPPNSSSGRSTLPSAASWGQRDLNARTTATGATSSQSHTKPKSESQSNPFSSSSVFSCTKTPSSWNDDTSTAAKISEGQQLSEKESRTLQPYKPGISKETQALSSLESSLDIDFSTIPSAWNDDDIVVPDVMPKGSDENQVANKNGELTHPASKSLVLSKKDIKMNITSKTPSDFVSSPAISKSDVSTSDGDHSLTNITPKCLASNAVECQSSHTAVEKMLEDIGSKDTDMEKLSAQISSVTLGGNDEIQSMAGNQQPDVMPCTSVDVLMDQNFGRDLAHPNPDELLLPSENKDSIVSCQYSSDKRLDWSLEMQNCSVTPLNDRMDSALLTDKIHSRQLDGSEQSSYSSFVEFPSTVDTSLWNDTENNAALTIDNITSSQMQPGFSSTDNTYALLNGGQDGLGTVYTHDNVSVYTHGNVSGHPGMGSHHHRAMGSLRNNSIGSFDKTISVNKYERRIISDTLSEFNPWDDSYSTANNFARMLRESKNNDVHCIAPSWKSGTGIKESRFSFARQDNQGNLFDSSLRNCGTGTEQNFSLLPQNSRGNIYQNGLAFQSLENEFSNNNSPGVLDMATTGTSMSKISAPPGFSAPTRVPPPGFSTAFPSQDSLNPTPVFPSGILCHGGSIPPPRFSSFSSGISTQEVSKPPTRPPSPFSSRFSSQDGLDPSSRFPFSSGFSSHDGSNQSYGSTNPENLLRGTVQGGNSNHYQSQFGRHSSDMEFDDPAILAMGKGLMPGIGDSGLEMKNTPAFQAQLQPASSDPRFQLHVQPNVQSRQNMRFTDPMQDGLNHMNDNYLASRFLAQNQGPLSPYVQIPQQPRNSQVINGHWDGWSDLRQGNNAPMSDMSRILYPSEVNKLHMLGSNDVHNRAFGM</sequence>
<dbReference type="GO" id="GO:0030014">
    <property type="term" value="C:CCR4-NOT complex"/>
    <property type="evidence" value="ECO:0007669"/>
    <property type="project" value="InterPro"/>
</dbReference>
<feature type="compositionally biased region" description="Low complexity" evidence="3">
    <location>
        <begin position="1203"/>
        <end position="1227"/>
    </location>
</feature>
<dbReference type="CDD" id="cd12438">
    <property type="entry name" value="RRM_CNOT4"/>
    <property type="match status" value="1"/>
</dbReference>
<dbReference type="Gene3D" id="3.30.70.330">
    <property type="match status" value="1"/>
</dbReference>
<evidence type="ECO:0000256" key="2">
    <source>
        <dbReference type="PROSITE-ProRule" id="PRU00176"/>
    </source>
</evidence>
<dbReference type="IntAct" id="A0A1D6NP46">
    <property type="interactions" value="11"/>
</dbReference>
<evidence type="ECO:0000256" key="1">
    <source>
        <dbReference type="PROSITE-ProRule" id="PRU00175"/>
    </source>
</evidence>
<evidence type="ECO:0000313" key="6">
    <source>
        <dbReference type="EMBL" id="ONM41923.1"/>
    </source>
</evidence>
<dbReference type="InterPro" id="IPR003954">
    <property type="entry name" value="RRM_euk-type"/>
</dbReference>
<dbReference type="STRING" id="4577.A0A1D6NP46"/>
<dbReference type="GO" id="GO:0003723">
    <property type="term" value="F:RNA binding"/>
    <property type="evidence" value="ECO:0007669"/>
    <property type="project" value="UniProtKB-UniRule"/>
</dbReference>
<feature type="compositionally biased region" description="Polar residues" evidence="3">
    <location>
        <begin position="575"/>
        <end position="588"/>
    </location>
</feature>
<dbReference type="PROSITE" id="PS50089">
    <property type="entry name" value="ZF_RING_2"/>
    <property type="match status" value="1"/>
</dbReference>
<dbReference type="SUPFAM" id="SSF54928">
    <property type="entry name" value="RNA-binding domain, RBD"/>
    <property type="match status" value="1"/>
</dbReference>
<dbReference type="FunFam" id="3.30.70.330:FF:000161">
    <property type="entry name" value="RNA binding (RRM/RBD/RNP motifs) family protein"/>
    <property type="match status" value="1"/>
</dbReference>
<dbReference type="InterPro" id="IPR034261">
    <property type="entry name" value="CNOT4_RRM"/>
</dbReference>
<dbReference type="SMR" id="A0A1D6NP46"/>
<feature type="compositionally biased region" description="Polar residues" evidence="3">
    <location>
        <begin position="1228"/>
        <end position="1241"/>
    </location>
</feature>
<evidence type="ECO:0000256" key="3">
    <source>
        <dbReference type="SAM" id="MobiDB-lite"/>
    </source>
</evidence>
<gene>
    <name evidence="6" type="ORF">ZEAMMB73_Zm00001d044600</name>
</gene>
<protein>
    <submittedName>
        <fullName evidence="6">RNA binding (RRM/RBD/RNP motifs) family protein</fullName>
    </submittedName>
</protein>
<dbReference type="Pfam" id="PF14570">
    <property type="entry name" value="zf-RING_4"/>
    <property type="match status" value="1"/>
</dbReference>
<dbReference type="InterPro" id="IPR035979">
    <property type="entry name" value="RBD_domain_sf"/>
</dbReference>
<feature type="compositionally biased region" description="Basic residues" evidence="3">
    <location>
        <begin position="334"/>
        <end position="344"/>
    </location>
</feature>
<keyword evidence="2" id="KW-0694">RNA-binding</keyword>
<feature type="compositionally biased region" description="Polar residues" evidence="3">
    <location>
        <begin position="538"/>
        <end position="564"/>
    </location>
</feature>
<feature type="region of interest" description="Disordered" evidence="3">
    <location>
        <begin position="538"/>
        <end position="645"/>
    </location>
</feature>
<accession>A0A1D6NP46</accession>
<feature type="compositionally biased region" description="Low complexity" evidence="3">
    <location>
        <begin position="594"/>
        <end position="614"/>
    </location>
</feature>
<keyword evidence="1" id="KW-0479">Metal-binding</keyword>
<dbReference type="PROSITE" id="PS50896">
    <property type="entry name" value="LISH"/>
    <property type="match status" value="1"/>
</dbReference>
<dbReference type="InterPro" id="IPR001841">
    <property type="entry name" value="Znf_RING"/>
</dbReference>
<dbReference type="FunCoup" id="A0A1D6NP46">
    <property type="interactions" value="1912"/>
</dbReference>
<dbReference type="InParanoid" id="A0A1D6NP46"/>
<feature type="region of interest" description="Disordered" evidence="3">
    <location>
        <begin position="150"/>
        <end position="212"/>
    </location>
</feature>
<feature type="region of interest" description="Disordered" evidence="3">
    <location>
        <begin position="1129"/>
        <end position="1157"/>
    </location>
</feature>
<organism evidence="6">
    <name type="scientific">Zea mays</name>
    <name type="common">Maize</name>
    <dbReference type="NCBI Taxonomy" id="4577"/>
    <lineage>
        <taxon>Eukaryota</taxon>
        <taxon>Viridiplantae</taxon>
        <taxon>Streptophyta</taxon>
        <taxon>Embryophyta</taxon>
        <taxon>Tracheophyta</taxon>
        <taxon>Spermatophyta</taxon>
        <taxon>Magnoliopsida</taxon>
        <taxon>Liliopsida</taxon>
        <taxon>Poales</taxon>
        <taxon>Poaceae</taxon>
        <taxon>PACMAD clade</taxon>
        <taxon>Panicoideae</taxon>
        <taxon>Andropogonodae</taxon>
        <taxon>Andropogoneae</taxon>
        <taxon>Tripsacinae</taxon>
        <taxon>Zea</taxon>
    </lineage>
</organism>
<keyword evidence="1" id="KW-0862">Zinc</keyword>
<dbReference type="InterPro" id="IPR012677">
    <property type="entry name" value="Nucleotide-bd_a/b_plait_sf"/>
</dbReference>
<dbReference type="Pfam" id="PF00076">
    <property type="entry name" value="RRM_1"/>
    <property type="match status" value="1"/>
</dbReference>
<dbReference type="PANTHER" id="PTHR12603">
    <property type="entry name" value="CCR4-NOT TRANSCRIPTION COMPLEX RELATED"/>
    <property type="match status" value="1"/>
</dbReference>
<feature type="domain" description="RING-type" evidence="4">
    <location>
        <begin position="261"/>
        <end position="309"/>
    </location>
</feature>
<dbReference type="CDD" id="cd16618">
    <property type="entry name" value="mRING-HC-C4C4_CNOT4"/>
    <property type="match status" value="1"/>
</dbReference>
<proteinExistence type="predicted"/>
<feature type="compositionally biased region" description="Polar residues" evidence="3">
    <location>
        <begin position="615"/>
        <end position="631"/>
    </location>
</feature>
<evidence type="ECO:0000259" key="4">
    <source>
        <dbReference type="PROSITE" id="PS50089"/>
    </source>
</evidence>
<dbReference type="InterPro" id="IPR039515">
    <property type="entry name" value="NOT4_mRING-HC-C4C4"/>
</dbReference>
<dbReference type="InterPro" id="IPR000504">
    <property type="entry name" value="RRM_dom"/>
</dbReference>
<name>A0A1D6NP46_MAIZE</name>
<dbReference type="EMBL" id="CM007649">
    <property type="protein sequence ID" value="ONM41885.1"/>
    <property type="molecule type" value="Genomic_DNA"/>
</dbReference>
<dbReference type="InterPro" id="IPR013083">
    <property type="entry name" value="Znf_RING/FYVE/PHD"/>
</dbReference>
<dbReference type="eggNOG" id="KOG2068">
    <property type="taxonomic scope" value="Eukaryota"/>
</dbReference>
<feature type="region of interest" description="Disordered" evidence="3">
    <location>
        <begin position="1180"/>
        <end position="1266"/>
    </location>
</feature>
<dbReference type="PANTHER" id="PTHR12603:SF36">
    <property type="entry name" value="RNA BINDING (RRM_RBD_RNP MOTIFS) FAMILY PROTEIN"/>
    <property type="match status" value="1"/>
</dbReference>
<feature type="region of interest" description="Disordered" evidence="3">
    <location>
        <begin position="333"/>
        <end position="353"/>
    </location>
</feature>
<dbReference type="Gene3D" id="1.20.960.40">
    <property type="match status" value="1"/>
</dbReference>
<dbReference type="ExpressionAtlas" id="A0A1D6NP46">
    <property type="expression patterns" value="baseline and differential"/>
</dbReference>
<evidence type="ECO:0000259" key="5">
    <source>
        <dbReference type="PROSITE" id="PS50102"/>
    </source>
</evidence>